<comment type="caution">
    <text evidence="3">The sequence shown here is derived from an EMBL/GenBank/DDBJ whole genome shotgun (WGS) entry which is preliminary data.</text>
</comment>
<dbReference type="InterPro" id="IPR002213">
    <property type="entry name" value="UDP_glucos_trans"/>
</dbReference>
<reference evidence="3 4" key="1">
    <citation type="submission" date="2024-02" db="EMBL/GenBank/DDBJ databases">
        <authorList>
            <person name="Vignale AGUSTIN F."/>
            <person name="Sosa J E."/>
            <person name="Modenutti C."/>
        </authorList>
    </citation>
    <scope>NUCLEOTIDE SEQUENCE [LARGE SCALE GENOMIC DNA]</scope>
</reference>
<gene>
    <name evidence="3" type="ORF">ILEXP_LOCUS15913</name>
</gene>
<protein>
    <recommendedName>
        <fullName evidence="5">Glycosyltransferase</fullName>
    </recommendedName>
</protein>
<dbReference type="EMBL" id="CAUOFW020001724">
    <property type="protein sequence ID" value="CAK9147984.1"/>
    <property type="molecule type" value="Genomic_DNA"/>
</dbReference>
<dbReference type="SUPFAM" id="SSF53756">
    <property type="entry name" value="UDP-Glycosyltransferase/glycogen phosphorylase"/>
    <property type="match status" value="1"/>
</dbReference>
<name>A0ABC8RYD8_9AQUA</name>
<accession>A0ABC8RYD8</accession>
<organism evidence="3 4">
    <name type="scientific">Ilex paraguariensis</name>
    <name type="common">yerba mate</name>
    <dbReference type="NCBI Taxonomy" id="185542"/>
    <lineage>
        <taxon>Eukaryota</taxon>
        <taxon>Viridiplantae</taxon>
        <taxon>Streptophyta</taxon>
        <taxon>Embryophyta</taxon>
        <taxon>Tracheophyta</taxon>
        <taxon>Spermatophyta</taxon>
        <taxon>Magnoliopsida</taxon>
        <taxon>eudicotyledons</taxon>
        <taxon>Gunneridae</taxon>
        <taxon>Pentapetalae</taxon>
        <taxon>asterids</taxon>
        <taxon>campanulids</taxon>
        <taxon>Aquifoliales</taxon>
        <taxon>Aquifoliaceae</taxon>
        <taxon>Ilex</taxon>
    </lineage>
</organism>
<keyword evidence="4" id="KW-1185">Reference proteome</keyword>
<evidence type="ECO:0000256" key="1">
    <source>
        <dbReference type="ARBA" id="ARBA00009995"/>
    </source>
</evidence>
<dbReference type="PANTHER" id="PTHR11926:SF1412">
    <property type="entry name" value="UDP-GLYCOSYLTRANSFERASE 83A1-LIKE"/>
    <property type="match status" value="1"/>
</dbReference>
<dbReference type="AlphaFoldDB" id="A0ABC8RYD8"/>
<dbReference type="GO" id="GO:0016740">
    <property type="term" value="F:transferase activity"/>
    <property type="evidence" value="ECO:0007669"/>
    <property type="project" value="UniProtKB-KW"/>
</dbReference>
<evidence type="ECO:0000313" key="4">
    <source>
        <dbReference type="Proteomes" id="UP001642360"/>
    </source>
</evidence>
<comment type="similarity">
    <text evidence="1">Belongs to the UDP-glycosyltransferase family.</text>
</comment>
<evidence type="ECO:0008006" key="5">
    <source>
        <dbReference type="Google" id="ProtNLM"/>
    </source>
</evidence>
<sequence length="461" mass="51004">MEESPQSLNQTHGHVLVVAFPTQGHVGPLMKLAHQIANHGIKVTFVTTEFVLSKMATSSPEVGGENKQVKLVSVPDGLEPEDDRKDQSKMTQKISEVMPGHLEDLIKKTNQLGSNDKITGVIADNALGWALEISGKMGIKGGLYWCSSPGCLALTNNIPKLIEDKVIGIDGTQLTNKKIQISPIMPAMSTAEFTWHFPGDPIMQKGMFQYIKSLVPYMKSSNWLICNWFHDLDPSACDLNPNVLSIGPLQAAGQIAGSMCSEDFDCLNWLDNQPARSVIYAAFGSTSKFSQNQIDELAMGLELVDRPFLWVAWSGLTDGLSLRYPEGFTERVANRGKMVEWAPQEMVLAHPSIACFLTHCGWNSTMESVSRGVPFLCWPYFGDQLYIQTCIRDAWKVGLSLERDENGIISRHEIKQKLEELLSNAGIRENVVKLKEMARKSVGKGGSSSKNFENLVEQMRG</sequence>
<dbReference type="Proteomes" id="UP001642360">
    <property type="component" value="Unassembled WGS sequence"/>
</dbReference>
<evidence type="ECO:0000313" key="3">
    <source>
        <dbReference type="EMBL" id="CAK9147984.1"/>
    </source>
</evidence>
<evidence type="ECO:0000256" key="2">
    <source>
        <dbReference type="ARBA" id="ARBA00022679"/>
    </source>
</evidence>
<dbReference type="Gene3D" id="3.40.50.2000">
    <property type="entry name" value="Glycogen Phosphorylase B"/>
    <property type="match status" value="2"/>
</dbReference>
<dbReference type="PANTHER" id="PTHR11926">
    <property type="entry name" value="GLUCOSYL/GLUCURONOSYL TRANSFERASES"/>
    <property type="match status" value="1"/>
</dbReference>
<dbReference type="Pfam" id="PF00201">
    <property type="entry name" value="UDPGT"/>
    <property type="match status" value="1"/>
</dbReference>
<keyword evidence="2" id="KW-0808">Transferase</keyword>
<dbReference type="CDD" id="cd03784">
    <property type="entry name" value="GT1_Gtf-like"/>
    <property type="match status" value="1"/>
</dbReference>
<dbReference type="FunFam" id="3.40.50.2000:FF:000108">
    <property type="entry name" value="UDP-glycosyltransferase 83A1"/>
    <property type="match status" value="1"/>
</dbReference>
<proteinExistence type="inferred from homology"/>
<dbReference type="FunFam" id="3.40.50.2000:FF:000056">
    <property type="entry name" value="Glycosyltransferase"/>
    <property type="match status" value="1"/>
</dbReference>